<name>A0A9D2TER1_9FIRM</name>
<accession>A0A9D2TER1</accession>
<gene>
    <name evidence="4" type="ORF">H9931_04970</name>
</gene>
<dbReference type="AlphaFoldDB" id="A0A9D2TER1"/>
<sequence>MKNRQIWLVIVCILIVGASVTFYTNSFGSREMGAALEETSAAQETSAGIAMARIAAAEEEAPPSQEETGAAREALLDAATADSASLEEERPRSPASPLEGTAGWQEGAAESSAADYRRRLEELDRQISQLEEEGAGANVYSAQTSVASELKLWESEMNNIYNGLLAELPKDQAAGLAEEQQKWLKERDIKAAGGDGNSSSPKGIEYTNVQVELTRLRAYELAGRYENLHNEEINQKEAEAGREG</sequence>
<comment type="caution">
    <text evidence="4">The sequence shown here is derived from an EMBL/GenBank/DDBJ whole genome shotgun (WGS) entry which is preliminary data.</text>
</comment>
<dbReference type="Gene3D" id="1.20.1270.180">
    <property type="match status" value="1"/>
</dbReference>
<proteinExistence type="predicted"/>
<organism evidence="4 5">
    <name type="scientific">Candidatus Enterocloster excrementigallinarum</name>
    <dbReference type="NCBI Taxonomy" id="2838558"/>
    <lineage>
        <taxon>Bacteria</taxon>
        <taxon>Bacillati</taxon>
        <taxon>Bacillota</taxon>
        <taxon>Clostridia</taxon>
        <taxon>Lachnospirales</taxon>
        <taxon>Lachnospiraceae</taxon>
        <taxon>Enterocloster</taxon>
    </lineage>
</organism>
<evidence type="ECO:0000256" key="1">
    <source>
        <dbReference type="SAM" id="MobiDB-lite"/>
    </source>
</evidence>
<dbReference type="Pfam" id="PF07007">
    <property type="entry name" value="LprI"/>
    <property type="match status" value="1"/>
</dbReference>
<dbReference type="PANTHER" id="PTHR39176:SF1">
    <property type="entry name" value="PERIPLASMIC PROTEIN"/>
    <property type="match status" value="1"/>
</dbReference>
<evidence type="ECO:0000313" key="4">
    <source>
        <dbReference type="EMBL" id="HJC66058.1"/>
    </source>
</evidence>
<keyword evidence="2" id="KW-1133">Transmembrane helix</keyword>
<feature type="region of interest" description="Disordered" evidence="1">
    <location>
        <begin position="80"/>
        <end position="113"/>
    </location>
</feature>
<evidence type="ECO:0000259" key="3">
    <source>
        <dbReference type="Pfam" id="PF07007"/>
    </source>
</evidence>
<reference evidence="4" key="2">
    <citation type="submission" date="2021-04" db="EMBL/GenBank/DDBJ databases">
        <authorList>
            <person name="Gilroy R."/>
        </authorList>
    </citation>
    <scope>NUCLEOTIDE SEQUENCE</scope>
    <source>
        <strain evidence="4">CHK198-12963</strain>
    </source>
</reference>
<evidence type="ECO:0000313" key="5">
    <source>
        <dbReference type="Proteomes" id="UP000823863"/>
    </source>
</evidence>
<keyword evidence="2" id="KW-0472">Membrane</keyword>
<dbReference type="EMBL" id="DWWB01000022">
    <property type="protein sequence ID" value="HJC66058.1"/>
    <property type="molecule type" value="Genomic_DNA"/>
</dbReference>
<feature type="transmembrane region" description="Helical" evidence="2">
    <location>
        <begin position="6"/>
        <end position="24"/>
    </location>
</feature>
<keyword evidence="2" id="KW-0812">Transmembrane</keyword>
<dbReference type="InterPro" id="IPR009739">
    <property type="entry name" value="LprI-like_N"/>
</dbReference>
<reference evidence="4" key="1">
    <citation type="journal article" date="2021" name="PeerJ">
        <title>Extensive microbial diversity within the chicken gut microbiome revealed by metagenomics and culture.</title>
        <authorList>
            <person name="Gilroy R."/>
            <person name="Ravi A."/>
            <person name="Getino M."/>
            <person name="Pursley I."/>
            <person name="Horton D.L."/>
            <person name="Alikhan N.F."/>
            <person name="Baker D."/>
            <person name="Gharbi K."/>
            <person name="Hall N."/>
            <person name="Watson M."/>
            <person name="Adriaenssens E.M."/>
            <person name="Foster-Nyarko E."/>
            <person name="Jarju S."/>
            <person name="Secka A."/>
            <person name="Antonio M."/>
            <person name="Oren A."/>
            <person name="Chaudhuri R.R."/>
            <person name="La Ragione R."/>
            <person name="Hildebrand F."/>
            <person name="Pallen M.J."/>
        </authorList>
    </citation>
    <scope>NUCLEOTIDE SEQUENCE</scope>
    <source>
        <strain evidence="4">CHK198-12963</strain>
    </source>
</reference>
<dbReference type="PANTHER" id="PTHR39176">
    <property type="entry name" value="PERIPLASMIC PROTEIN-RELATED"/>
    <property type="match status" value="1"/>
</dbReference>
<dbReference type="Proteomes" id="UP000823863">
    <property type="component" value="Unassembled WGS sequence"/>
</dbReference>
<feature type="domain" description="Lysozyme inhibitor LprI-like N-terminal" evidence="3">
    <location>
        <begin position="146"/>
        <end position="221"/>
    </location>
</feature>
<evidence type="ECO:0000256" key="2">
    <source>
        <dbReference type="SAM" id="Phobius"/>
    </source>
</evidence>
<protein>
    <submittedName>
        <fullName evidence="4">DUF1311 domain-containing protein</fullName>
    </submittedName>
</protein>